<evidence type="ECO:0000313" key="5">
    <source>
        <dbReference type="EMBL" id="BBA66276.1"/>
    </source>
</evidence>
<evidence type="ECO:0000256" key="1">
    <source>
        <dbReference type="ARBA" id="ARBA00004328"/>
    </source>
</evidence>
<evidence type="ECO:0000256" key="4">
    <source>
        <dbReference type="SAM" id="MobiDB-lite"/>
    </source>
</evidence>
<dbReference type="EMBL" id="LC089852">
    <property type="protein sequence ID" value="BBA66276.1"/>
    <property type="molecule type" value="Genomic_RNA"/>
</dbReference>
<comment type="subcellular location">
    <subcellularLocation>
        <location evidence="1">Virion</location>
    </subcellularLocation>
</comment>
<dbReference type="InterPro" id="IPR029053">
    <property type="entry name" value="Viral_coat"/>
</dbReference>
<reference evidence="5" key="1">
    <citation type="submission" date="2015-10" db="EMBL/GenBank/DDBJ databases">
        <title>Vein enation symptom in Yuzu caused by Citrus vein enation virus.</title>
        <authorList>
            <person name="Nakazono-Nagaoka E."/>
        </authorList>
    </citation>
    <scope>NUCLEOTIDE SEQUENCE</scope>
    <source>
        <strain evidence="5">IBK</strain>
    </source>
</reference>
<dbReference type="Pfam" id="PF00894">
    <property type="entry name" value="Luteo_coat"/>
    <property type="match status" value="1"/>
</dbReference>
<evidence type="ECO:0000256" key="2">
    <source>
        <dbReference type="ARBA" id="ARBA00022561"/>
    </source>
</evidence>
<keyword evidence="3" id="KW-0946">Virion</keyword>
<feature type="region of interest" description="Disordered" evidence="4">
    <location>
        <begin position="1"/>
        <end position="47"/>
    </location>
</feature>
<evidence type="ECO:0000256" key="3">
    <source>
        <dbReference type="ARBA" id="ARBA00022844"/>
    </source>
</evidence>
<feature type="compositionally biased region" description="Basic residues" evidence="4">
    <location>
        <begin position="33"/>
        <end position="47"/>
    </location>
</feature>
<name>A0A292GLG5_9VIRU</name>
<proteinExistence type="predicted"/>
<protein>
    <submittedName>
        <fullName evidence="5">Coat protein</fullName>
    </submittedName>
</protein>
<dbReference type="GO" id="GO:0019028">
    <property type="term" value="C:viral capsid"/>
    <property type="evidence" value="ECO:0007669"/>
    <property type="project" value="UniProtKB-KW"/>
</dbReference>
<dbReference type="PRINTS" id="PR00915">
    <property type="entry name" value="LUTEOGP1COAT"/>
</dbReference>
<keyword evidence="2 5" id="KW-0167">Capsid protein</keyword>
<sequence length="191" mass="21432">MVSRNQRRRNRPRRMRRRQAPNRVVVMGNNPTRSRRRNAPARRRRAVNRSTGEMRPYHLYGLNCNDKGYLTFGPSGQTPSLGGGILKAFSEYKITQLRVQWKAQASSTAAGSMAIQIGLGTSLTALDNRAISFKLTSSGQRVFTARDLGGDGRMYNSSNEDQFRLAYQGNGDSTLGGDLLCFFRLETRLPK</sequence>
<feature type="compositionally biased region" description="Basic residues" evidence="4">
    <location>
        <begin position="1"/>
        <end position="20"/>
    </location>
</feature>
<dbReference type="Gene3D" id="2.60.120.20">
    <property type="match status" value="1"/>
</dbReference>
<accession>A0A292GLG5</accession>
<organism evidence="5">
    <name type="scientific">Citrus vein enation virus</name>
    <dbReference type="NCBI Taxonomy" id="1301220"/>
    <lineage>
        <taxon>Viruses</taxon>
        <taxon>Riboviria</taxon>
        <taxon>Orthornavirae</taxon>
        <taxon>Pisuviricota</taxon>
        <taxon>Pisoniviricetes</taxon>
        <taxon>Sobelivirales</taxon>
        <taxon>Solemoviridae</taxon>
        <taxon>Enamovirus</taxon>
        <taxon>Enamovirus CVEV</taxon>
    </lineage>
</organism>
<dbReference type="InterPro" id="IPR001517">
    <property type="entry name" value="Luteo_coat"/>
</dbReference>
<dbReference type="GO" id="GO:0005198">
    <property type="term" value="F:structural molecule activity"/>
    <property type="evidence" value="ECO:0007669"/>
    <property type="project" value="InterPro"/>
</dbReference>